<feature type="domain" description="Tape measure protein N-terminal" evidence="3">
    <location>
        <begin position="204"/>
        <end position="384"/>
    </location>
</feature>
<keyword evidence="2" id="KW-0812">Transmembrane</keyword>
<dbReference type="SUPFAM" id="SSF57997">
    <property type="entry name" value="Tropomyosin"/>
    <property type="match status" value="1"/>
</dbReference>
<dbReference type="NCBIfam" id="TIGR02675">
    <property type="entry name" value="tape_meas_nterm"/>
    <property type="match status" value="1"/>
</dbReference>
<evidence type="ECO:0000256" key="1">
    <source>
        <dbReference type="SAM" id="Coils"/>
    </source>
</evidence>
<keyword evidence="1" id="KW-0175">Coiled coil</keyword>
<feature type="transmembrane region" description="Helical" evidence="2">
    <location>
        <begin position="677"/>
        <end position="697"/>
    </location>
</feature>
<feature type="transmembrane region" description="Helical" evidence="2">
    <location>
        <begin position="652"/>
        <end position="671"/>
    </location>
</feature>
<evidence type="ECO:0000313" key="5">
    <source>
        <dbReference type="Proteomes" id="UP000003045"/>
    </source>
</evidence>
<feature type="transmembrane region" description="Helical" evidence="2">
    <location>
        <begin position="530"/>
        <end position="554"/>
    </location>
</feature>
<dbReference type="Pfam" id="PF20155">
    <property type="entry name" value="TMP_3"/>
    <property type="match status" value="1"/>
</dbReference>
<proteinExistence type="predicted"/>
<feature type="coiled-coil region" evidence="1">
    <location>
        <begin position="57"/>
        <end position="119"/>
    </location>
</feature>
<dbReference type="RefSeq" id="WP_004016406.1">
    <property type="nucleotide sequence ID" value="NZ_GL405260.1"/>
</dbReference>
<comment type="caution">
    <text evidence="4">The sequence shown here is derived from an EMBL/GenBank/DDBJ whole genome shotgun (WGS) entry which is preliminary data.</text>
</comment>
<feature type="transmembrane region" description="Helical" evidence="2">
    <location>
        <begin position="560"/>
        <end position="586"/>
    </location>
</feature>
<gene>
    <name evidence="4" type="ORF">HMPREF0580_0918</name>
</gene>
<keyword evidence="2" id="KW-0472">Membrane</keyword>
<keyword evidence="5" id="KW-1185">Reference proteome</keyword>
<feature type="transmembrane region" description="Helical" evidence="2">
    <location>
        <begin position="487"/>
        <end position="510"/>
    </location>
</feature>
<dbReference type="Proteomes" id="UP000003045">
    <property type="component" value="Unassembled WGS sequence"/>
</dbReference>
<dbReference type="AlphaFoldDB" id="E0QPZ1"/>
<dbReference type="Gene3D" id="1.10.287.1490">
    <property type="match status" value="1"/>
</dbReference>
<sequence length="897" mass="93706">MADSSFGLKIGLEGEREFKRAITDINREMRVLGSEMKLVASQFDKNDKSASALTSRNQVLGKEIEAQKAKIQTLKSALDNSATSFGENDSRTKNWQIQLNNAQATLNGLEGELKENNSALSKFADEADGAGDDAKTAAKDTGHLENAVDELGSQMDGTSSKTRIFGDVLKASLAAEAVVGGVKAIGHAISSIGRGMVGALKDGLDYNARMEQYTTSFTTMLGDQAKAQKLVNNLKLEAARTPFWMEDLAKATQTLMGLGMSAEESQVRLKQLGDISQGDAGKFESLTLAFAQMSSTGKLTGQDLNQMINAGFNPLEEISRKTGKSIGELKEEMAKGAISADMVADAFASATSEGGRFYGVMDAQSKTFSGQLATLKDGVDNLKGLLAGGLTTALAGTVMPMFNGWFDELTGAFETGGAPAFIDTLGQILKEALEFISSQLPQVVDTGMSILTSLLEGIIAVLPSLAGTAVTLIVALVEAIIEALPSLLEAAVQIIATLVAGIGEALPELIPAAVEMLMTMIQGLIDNLPLILNAALQLIIGLAEGLIAAIPVLVEALPELIGAIISFVIGAIPQIIEAGIQLLTALVGALPEIITAITGALPLIITAILNAIIQAIPQLINAGVQLLTALIGALPTIINAIVAALPQIISAILSAIGGAIPLLVQAGIQLLTSLIRALPTIIGTVVSAIPKIIYGIVRAVMGGVGQMINAGASLVSGLWQGIQSLAGWLWNRVANWVSSIWNGILGFFGIHSPSKQMAWVGDMLVAGLAGAITSRGHKAVDAAANMAKDTMDAMGELTNGVNVPIKVSKDLSLPNADLTPALVTHTSQTEKETNTGSVDVQGVADATAARILKGLDIKVVLSDGTLVGKLAPKIDQQLSRLSRRNNLRGWLCSRLHR</sequence>
<feature type="transmembrane region" description="Helical" evidence="2">
    <location>
        <begin position="593"/>
        <end position="616"/>
    </location>
</feature>
<accession>E0QPZ1</accession>
<evidence type="ECO:0000256" key="2">
    <source>
        <dbReference type="SAM" id="Phobius"/>
    </source>
</evidence>
<keyword evidence="2" id="KW-1133">Transmembrane helix</keyword>
<dbReference type="STRING" id="871571.HMPREF0580_0918"/>
<dbReference type="InterPro" id="IPR016024">
    <property type="entry name" value="ARM-type_fold"/>
</dbReference>
<feature type="transmembrane region" description="Helical" evidence="2">
    <location>
        <begin position="622"/>
        <end position="645"/>
    </location>
</feature>
<feature type="transmembrane region" description="Helical" evidence="2">
    <location>
        <begin position="458"/>
        <end position="481"/>
    </location>
</feature>
<dbReference type="SUPFAM" id="SSF48371">
    <property type="entry name" value="ARM repeat"/>
    <property type="match status" value="1"/>
</dbReference>
<evidence type="ECO:0000259" key="3">
    <source>
        <dbReference type="Pfam" id="PF20155"/>
    </source>
</evidence>
<dbReference type="InterPro" id="IPR013491">
    <property type="entry name" value="Tape_meas_N"/>
</dbReference>
<dbReference type="InterPro" id="IPR011989">
    <property type="entry name" value="ARM-like"/>
</dbReference>
<evidence type="ECO:0000313" key="4">
    <source>
        <dbReference type="EMBL" id="EFM46371.1"/>
    </source>
</evidence>
<name>E0QPZ1_9ACTO</name>
<dbReference type="EMBL" id="AEET01000024">
    <property type="protein sequence ID" value="EFM46371.1"/>
    <property type="molecule type" value="Genomic_DNA"/>
</dbReference>
<organism evidence="4 5">
    <name type="scientific">Mobiluncus mulieris ATCC 35239</name>
    <dbReference type="NCBI Taxonomy" id="871571"/>
    <lineage>
        <taxon>Bacteria</taxon>
        <taxon>Bacillati</taxon>
        <taxon>Actinomycetota</taxon>
        <taxon>Actinomycetes</taxon>
        <taxon>Actinomycetales</taxon>
        <taxon>Actinomycetaceae</taxon>
        <taxon>Mobiluncus</taxon>
    </lineage>
</organism>
<dbReference type="HOGENOM" id="CLU_009524_0_0_11"/>
<reference evidence="4" key="1">
    <citation type="submission" date="2010-08" db="EMBL/GenBank/DDBJ databases">
        <authorList>
            <person name="Muzny D."/>
            <person name="Qin X."/>
            <person name="Deng J."/>
            <person name="Jiang H."/>
            <person name="Liu Y."/>
            <person name="Qu J."/>
            <person name="Song X.-Z."/>
            <person name="Zhang L."/>
            <person name="Thornton R."/>
            <person name="Coyle M."/>
            <person name="Francisco L."/>
            <person name="Jackson L."/>
            <person name="Javaid M."/>
            <person name="Korchina V."/>
            <person name="Kovar C."/>
            <person name="Mata R."/>
            <person name="Mathew T."/>
            <person name="Ngo R."/>
            <person name="Nguyen L."/>
            <person name="Nguyen N."/>
            <person name="Okwuonu G."/>
            <person name="Ongeri F."/>
            <person name="Pham C."/>
            <person name="Simmons D."/>
            <person name="Wilczek-Boney K."/>
            <person name="Hale W."/>
            <person name="Jakkamsetti A."/>
            <person name="Pham P."/>
            <person name="Ruth R."/>
            <person name="San Lucas F."/>
            <person name="Warren J."/>
            <person name="Zhang J."/>
            <person name="Zhao Z."/>
            <person name="Zhou C."/>
            <person name="Zhu D."/>
            <person name="Lee S."/>
            <person name="Bess C."/>
            <person name="Blankenburg K."/>
            <person name="Forbes L."/>
            <person name="Fu Q."/>
            <person name="Gubbala S."/>
            <person name="Hirani K."/>
            <person name="Jayaseelan J.C."/>
            <person name="Lara F."/>
            <person name="Munidasa M."/>
            <person name="Palculict T."/>
            <person name="Patil S."/>
            <person name="Pu L.-L."/>
            <person name="Saada N."/>
            <person name="Tang L."/>
            <person name="Weissenberger G."/>
            <person name="Zhu Y."/>
            <person name="Hemphill L."/>
            <person name="Shang Y."/>
            <person name="Youmans B."/>
            <person name="Ayvaz T."/>
            <person name="Ross M."/>
            <person name="Santibanez J."/>
            <person name="Aqrawi P."/>
            <person name="Gross S."/>
            <person name="Joshi V."/>
            <person name="Fowler G."/>
            <person name="Nazareth L."/>
            <person name="Reid J."/>
            <person name="Worley K."/>
            <person name="Petrosino J."/>
            <person name="Highlander S."/>
            <person name="Gibbs R."/>
        </authorList>
    </citation>
    <scope>NUCLEOTIDE SEQUENCE [LARGE SCALE GENOMIC DNA]</scope>
    <source>
        <strain evidence="4">ATCC 35239</strain>
    </source>
</reference>
<protein>
    <submittedName>
        <fullName evidence="4">Tape measure domain protein</fullName>
    </submittedName>
</protein>
<dbReference type="Gene3D" id="1.25.10.10">
    <property type="entry name" value="Leucine-rich Repeat Variant"/>
    <property type="match status" value="1"/>
</dbReference>